<reference evidence="2 3" key="1">
    <citation type="journal article" date="2012" name="PLoS Pathog.">
        <title>Diverse lifestyles and strategies of plant pathogenesis encoded in the genomes of eighteen Dothideomycetes fungi.</title>
        <authorList>
            <person name="Ohm R.A."/>
            <person name="Feau N."/>
            <person name="Henrissat B."/>
            <person name="Schoch C.L."/>
            <person name="Horwitz B.A."/>
            <person name="Barry K.W."/>
            <person name="Condon B.J."/>
            <person name="Copeland A.C."/>
            <person name="Dhillon B."/>
            <person name="Glaser F."/>
            <person name="Hesse C.N."/>
            <person name="Kosti I."/>
            <person name="LaButti K."/>
            <person name="Lindquist E.A."/>
            <person name="Lucas S."/>
            <person name="Salamov A.A."/>
            <person name="Bradshaw R.E."/>
            <person name="Ciuffetti L."/>
            <person name="Hamelin R.C."/>
            <person name="Kema G.H.J."/>
            <person name="Lawrence C."/>
            <person name="Scott J.A."/>
            <person name="Spatafora J.W."/>
            <person name="Turgeon B.G."/>
            <person name="de Wit P.J.G.M."/>
            <person name="Zhong S."/>
            <person name="Goodwin S.B."/>
            <person name="Grigoriev I.V."/>
        </authorList>
    </citation>
    <scope>NUCLEOTIDE SEQUENCE [LARGE SCALE GENOMIC DNA]</scope>
    <source>
        <strain evidence="3">C4 / ATCC 48331 / race T</strain>
    </source>
</reference>
<reference evidence="3" key="2">
    <citation type="journal article" date="2013" name="PLoS Genet.">
        <title>Comparative genome structure, secondary metabolite, and effector coding capacity across Cochliobolus pathogens.</title>
        <authorList>
            <person name="Condon B.J."/>
            <person name="Leng Y."/>
            <person name="Wu D."/>
            <person name="Bushley K.E."/>
            <person name="Ohm R.A."/>
            <person name="Otillar R."/>
            <person name="Martin J."/>
            <person name="Schackwitz W."/>
            <person name="Grimwood J."/>
            <person name="MohdZainudin N."/>
            <person name="Xue C."/>
            <person name="Wang R."/>
            <person name="Manning V.A."/>
            <person name="Dhillon B."/>
            <person name="Tu Z.J."/>
            <person name="Steffenson B.J."/>
            <person name="Salamov A."/>
            <person name="Sun H."/>
            <person name="Lowry S."/>
            <person name="LaButti K."/>
            <person name="Han J."/>
            <person name="Copeland A."/>
            <person name="Lindquist E."/>
            <person name="Barry K."/>
            <person name="Schmutz J."/>
            <person name="Baker S.E."/>
            <person name="Ciuffetti L.M."/>
            <person name="Grigoriev I.V."/>
            <person name="Zhong S."/>
            <person name="Turgeon B.G."/>
        </authorList>
    </citation>
    <scope>NUCLEOTIDE SEQUENCE [LARGE SCALE GENOMIC DNA]</scope>
    <source>
        <strain evidence="3">C4 / ATCC 48331 / race T</strain>
    </source>
</reference>
<evidence type="ECO:0000256" key="1">
    <source>
        <dbReference type="SAM" id="Phobius"/>
    </source>
</evidence>
<keyword evidence="1" id="KW-0472">Membrane</keyword>
<proteinExistence type="predicted"/>
<evidence type="ECO:0000313" key="3">
    <source>
        <dbReference type="Proteomes" id="UP000012338"/>
    </source>
</evidence>
<keyword evidence="3" id="KW-1185">Reference proteome</keyword>
<dbReference type="EMBL" id="KB733456">
    <property type="protein sequence ID" value="ENI04781.1"/>
    <property type="molecule type" value="Genomic_DNA"/>
</dbReference>
<accession>N4XDY0</accession>
<dbReference type="Proteomes" id="UP000012338">
    <property type="component" value="Unassembled WGS sequence"/>
</dbReference>
<keyword evidence="1" id="KW-1133">Transmembrane helix</keyword>
<keyword evidence="1" id="KW-0812">Transmembrane</keyword>
<name>N4XDY0_COCH4</name>
<feature type="non-terminal residue" evidence="2">
    <location>
        <position position="65"/>
    </location>
</feature>
<feature type="transmembrane region" description="Helical" evidence="1">
    <location>
        <begin position="12"/>
        <end position="36"/>
    </location>
</feature>
<dbReference type="HOGENOM" id="CLU_2873753_0_0_1"/>
<protein>
    <submittedName>
        <fullName evidence="2">Uncharacterized protein</fullName>
    </submittedName>
</protein>
<evidence type="ECO:0000313" key="2">
    <source>
        <dbReference type="EMBL" id="ENI04781.1"/>
    </source>
</evidence>
<dbReference type="AlphaFoldDB" id="N4XDY0"/>
<gene>
    <name evidence="2" type="ORF">COCC4DRAFT_32413</name>
</gene>
<organism evidence="2 3">
    <name type="scientific">Cochliobolus heterostrophus (strain C4 / ATCC 48331 / race T)</name>
    <name type="common">Southern corn leaf blight fungus</name>
    <name type="synonym">Bipolaris maydis</name>
    <dbReference type="NCBI Taxonomy" id="665024"/>
    <lineage>
        <taxon>Eukaryota</taxon>
        <taxon>Fungi</taxon>
        <taxon>Dikarya</taxon>
        <taxon>Ascomycota</taxon>
        <taxon>Pezizomycotina</taxon>
        <taxon>Dothideomycetes</taxon>
        <taxon>Pleosporomycetidae</taxon>
        <taxon>Pleosporales</taxon>
        <taxon>Pleosporineae</taxon>
        <taxon>Pleosporaceae</taxon>
        <taxon>Bipolaris</taxon>
    </lineage>
</organism>
<sequence>MMDGPMEKWMSYVAFLNALFFFTSLFFPVSLILSIAELTRRWWTWNGFVVPVKLSNSRQVQQQSA</sequence>